<name>A0ABW2BLA8_9HYPH</name>
<dbReference type="Proteomes" id="UP001596292">
    <property type="component" value="Unassembled WGS sequence"/>
</dbReference>
<dbReference type="RefSeq" id="WP_378970685.1">
    <property type="nucleotide sequence ID" value="NZ_JBHSWN010000001.1"/>
</dbReference>
<proteinExistence type="predicted"/>
<dbReference type="EMBL" id="JBHSWN010000001">
    <property type="protein sequence ID" value="MFC6790652.1"/>
    <property type="molecule type" value="Genomic_DNA"/>
</dbReference>
<comment type="caution">
    <text evidence="2">The sequence shown here is derived from an EMBL/GenBank/DDBJ whole genome shotgun (WGS) entry which is preliminary data.</text>
</comment>
<gene>
    <name evidence="2" type="ORF">ACFQE0_14150</name>
</gene>
<keyword evidence="3" id="KW-1185">Reference proteome</keyword>
<organism evidence="2 3">
    <name type="scientific">Methylobacterium komagatae</name>
    <dbReference type="NCBI Taxonomy" id="374425"/>
    <lineage>
        <taxon>Bacteria</taxon>
        <taxon>Pseudomonadati</taxon>
        <taxon>Pseudomonadota</taxon>
        <taxon>Alphaproteobacteria</taxon>
        <taxon>Hyphomicrobiales</taxon>
        <taxon>Methylobacteriaceae</taxon>
        <taxon>Methylobacterium</taxon>
    </lineage>
</organism>
<evidence type="ECO:0000313" key="2">
    <source>
        <dbReference type="EMBL" id="MFC6790652.1"/>
    </source>
</evidence>
<feature type="region of interest" description="Disordered" evidence="1">
    <location>
        <begin position="1"/>
        <end position="38"/>
    </location>
</feature>
<feature type="compositionally biased region" description="Basic and acidic residues" evidence="1">
    <location>
        <begin position="27"/>
        <end position="36"/>
    </location>
</feature>
<sequence>MRVRISTLSQAERVAHTRDLGRKRKAGERERQRDAGRPIAATVDRAVVDAVRGFLAADPTGSRPIAPDALLRTVALHLLRRSHRAYEAGAEGGTFSREGVEAALRDRLLTRVSRAA</sequence>
<reference evidence="3" key="1">
    <citation type="journal article" date="2019" name="Int. J. Syst. Evol. Microbiol.">
        <title>The Global Catalogue of Microorganisms (GCM) 10K type strain sequencing project: providing services to taxonomists for standard genome sequencing and annotation.</title>
        <authorList>
            <consortium name="The Broad Institute Genomics Platform"/>
            <consortium name="The Broad Institute Genome Sequencing Center for Infectious Disease"/>
            <person name="Wu L."/>
            <person name="Ma J."/>
        </authorList>
    </citation>
    <scope>NUCLEOTIDE SEQUENCE [LARGE SCALE GENOMIC DNA]</scope>
    <source>
        <strain evidence="3">CCUG 48316</strain>
    </source>
</reference>
<feature type="compositionally biased region" description="Polar residues" evidence="1">
    <location>
        <begin position="1"/>
        <end position="10"/>
    </location>
</feature>
<protein>
    <submittedName>
        <fullName evidence="2">Uncharacterized protein</fullName>
    </submittedName>
</protein>
<evidence type="ECO:0000313" key="3">
    <source>
        <dbReference type="Proteomes" id="UP001596292"/>
    </source>
</evidence>
<accession>A0ABW2BLA8</accession>
<evidence type="ECO:0000256" key="1">
    <source>
        <dbReference type="SAM" id="MobiDB-lite"/>
    </source>
</evidence>